<name>A0A382MM42_9ZZZZ</name>
<accession>A0A382MM42</accession>
<reference evidence="1" key="1">
    <citation type="submission" date="2018-05" db="EMBL/GenBank/DDBJ databases">
        <authorList>
            <person name="Lanie J.A."/>
            <person name="Ng W.-L."/>
            <person name="Kazmierczak K.M."/>
            <person name="Andrzejewski T.M."/>
            <person name="Davidsen T.M."/>
            <person name="Wayne K.J."/>
            <person name="Tettelin H."/>
            <person name="Glass J.I."/>
            <person name="Rusch D."/>
            <person name="Podicherti R."/>
            <person name="Tsui H.-C.T."/>
            <person name="Winkler M.E."/>
        </authorList>
    </citation>
    <scope>NUCLEOTIDE SEQUENCE</scope>
</reference>
<feature type="non-terminal residue" evidence="1">
    <location>
        <position position="41"/>
    </location>
</feature>
<dbReference type="EMBL" id="UINC01094645">
    <property type="protein sequence ID" value="SVC50053.1"/>
    <property type="molecule type" value="Genomic_DNA"/>
</dbReference>
<gene>
    <name evidence="1" type="ORF">METZ01_LOCUS302907</name>
</gene>
<proteinExistence type="predicted"/>
<evidence type="ECO:0000313" key="1">
    <source>
        <dbReference type="EMBL" id="SVC50053.1"/>
    </source>
</evidence>
<protein>
    <submittedName>
        <fullName evidence="1">Uncharacterized protein</fullName>
    </submittedName>
</protein>
<organism evidence="1">
    <name type="scientific">marine metagenome</name>
    <dbReference type="NCBI Taxonomy" id="408172"/>
    <lineage>
        <taxon>unclassified sequences</taxon>
        <taxon>metagenomes</taxon>
        <taxon>ecological metagenomes</taxon>
    </lineage>
</organism>
<sequence length="41" mass="4648">MVIDSSLKEPFLNYSHTVGLCVMQDRGFMYPVDTLLARDGK</sequence>
<dbReference type="AlphaFoldDB" id="A0A382MM42"/>